<evidence type="ECO:0000313" key="2">
    <source>
        <dbReference type="Proteomes" id="UP001165541"/>
    </source>
</evidence>
<reference evidence="1" key="1">
    <citation type="submission" date="2022-05" db="EMBL/GenBank/DDBJ databases">
        <title>Schlegelella sp. nov., isolated from mangrove soil.</title>
        <authorList>
            <person name="Liu Y."/>
            <person name="Ge X."/>
            <person name="Liu W."/>
        </authorList>
    </citation>
    <scope>NUCLEOTIDE SEQUENCE</scope>
    <source>
        <strain evidence="1">S2-27</strain>
    </source>
</reference>
<evidence type="ECO:0000313" key="1">
    <source>
        <dbReference type="EMBL" id="MCM5680476.1"/>
    </source>
</evidence>
<accession>A0ABT0YQR3</accession>
<sequence length="95" mass="10472">MSMSPLLPSSPSEADAEKVAREILAYLARRPTACDTLEGILQWWLPRIRLEDATETVESALVLLEHQALIDRVPIPAGATMYCRRRSDAPGSKAP</sequence>
<dbReference type="Proteomes" id="UP001165541">
    <property type="component" value="Unassembled WGS sequence"/>
</dbReference>
<organism evidence="1 2">
    <name type="scientific">Caldimonas mangrovi</name>
    <dbReference type="NCBI Taxonomy" id="2944811"/>
    <lineage>
        <taxon>Bacteria</taxon>
        <taxon>Pseudomonadati</taxon>
        <taxon>Pseudomonadota</taxon>
        <taxon>Betaproteobacteria</taxon>
        <taxon>Burkholderiales</taxon>
        <taxon>Sphaerotilaceae</taxon>
        <taxon>Caldimonas</taxon>
    </lineage>
</organism>
<dbReference type="RefSeq" id="WP_251778930.1">
    <property type="nucleotide sequence ID" value="NZ_JAMKFE010000007.1"/>
</dbReference>
<gene>
    <name evidence="1" type="ORF">M8A51_13155</name>
</gene>
<proteinExistence type="predicted"/>
<name>A0ABT0YQR3_9BURK</name>
<comment type="caution">
    <text evidence="1">The sequence shown here is derived from an EMBL/GenBank/DDBJ whole genome shotgun (WGS) entry which is preliminary data.</text>
</comment>
<protein>
    <submittedName>
        <fullName evidence="1">Uncharacterized protein</fullName>
    </submittedName>
</protein>
<keyword evidence="2" id="KW-1185">Reference proteome</keyword>
<dbReference type="EMBL" id="JAMKFE010000007">
    <property type="protein sequence ID" value="MCM5680476.1"/>
    <property type="molecule type" value="Genomic_DNA"/>
</dbReference>